<name>A0A418PN62_9BACT</name>
<dbReference type="AlphaFoldDB" id="A0A418PN62"/>
<evidence type="ECO:0000313" key="4">
    <source>
        <dbReference type="Proteomes" id="UP000283522"/>
    </source>
</evidence>
<comment type="caution">
    <text evidence="3">The sequence shown here is derived from an EMBL/GenBank/DDBJ whole genome shotgun (WGS) entry which is preliminary data.</text>
</comment>
<dbReference type="InterPro" id="IPR005094">
    <property type="entry name" value="Endonuclease_MobA/VirD2"/>
</dbReference>
<evidence type="ECO:0000259" key="2">
    <source>
        <dbReference type="Pfam" id="PF03432"/>
    </source>
</evidence>
<gene>
    <name evidence="3" type="ORF">D0X99_16270</name>
</gene>
<protein>
    <submittedName>
        <fullName evidence="3">Relaxase/mobilization nuclease</fullName>
    </submittedName>
</protein>
<organism evidence="3 4">
    <name type="scientific">Algoriphagus lacus</name>
    <dbReference type="NCBI Taxonomy" id="2056311"/>
    <lineage>
        <taxon>Bacteria</taxon>
        <taxon>Pseudomonadati</taxon>
        <taxon>Bacteroidota</taxon>
        <taxon>Cytophagia</taxon>
        <taxon>Cytophagales</taxon>
        <taxon>Cyclobacteriaceae</taxon>
        <taxon>Algoriphagus</taxon>
    </lineage>
</organism>
<dbReference type="RefSeq" id="WP_119478918.1">
    <property type="nucleotide sequence ID" value="NZ_QXML01000009.1"/>
</dbReference>
<evidence type="ECO:0000313" key="3">
    <source>
        <dbReference type="EMBL" id="RIW13332.1"/>
    </source>
</evidence>
<feature type="region of interest" description="Disordered" evidence="1">
    <location>
        <begin position="389"/>
        <end position="414"/>
    </location>
</feature>
<accession>A0A418PN62</accession>
<feature type="domain" description="MobA/VirD2-like nuclease" evidence="2">
    <location>
        <begin position="42"/>
        <end position="151"/>
    </location>
</feature>
<reference evidence="3 4" key="1">
    <citation type="submission" date="2018-09" db="EMBL/GenBank/DDBJ databases">
        <authorList>
            <person name="Wang X."/>
            <person name="Du Z."/>
        </authorList>
    </citation>
    <scope>NUCLEOTIDE SEQUENCE [LARGE SCALE GENOMIC DNA]</scope>
    <source>
        <strain evidence="3 4">N3</strain>
    </source>
</reference>
<dbReference type="Proteomes" id="UP000283522">
    <property type="component" value="Unassembled WGS sequence"/>
</dbReference>
<dbReference type="OrthoDB" id="915634at2"/>
<sequence>MVVRISVGKSVQGIIRYNETKRNQSMAELIGFQGFSKGAEWLSSNQLAKRFECLTALNRRTKTNAIHISLNFAPSEKLSSELLNVISKTYLEKIGFGDQPFLIYQHHDAGHPHVHLVTVNIDRQGKRIETHNLGKNQSELARKAIEMEFGLIPAEKQNRIGPSLPELGRLVYGKETSKSSISTVLNHVWNNYTFSSLGEYNAILSGFGLMAYRGEKDSQRYQRGGVVYHLLDEKGRRKGVPIKASSFHLNPTLKKLGSRFLRDQGKKKELLGKVKARVSEILQKSKSLDQFSENLRKNGIQLVLNHTQEGRMFGATYVDHLHRIGIKGSDLGKEYGAHGLAEQFGLIAAGAKAKKELPLGKEGGKGESLIGENFIQETEPDVDYLLRFSDSSYQGPIPGNRRRKKKKKDQPRES</sequence>
<evidence type="ECO:0000256" key="1">
    <source>
        <dbReference type="SAM" id="MobiDB-lite"/>
    </source>
</evidence>
<proteinExistence type="predicted"/>
<dbReference type="EMBL" id="QXML01000009">
    <property type="protein sequence ID" value="RIW13332.1"/>
    <property type="molecule type" value="Genomic_DNA"/>
</dbReference>
<keyword evidence="4" id="KW-1185">Reference proteome</keyword>
<dbReference type="Pfam" id="PF03432">
    <property type="entry name" value="Relaxase"/>
    <property type="match status" value="1"/>
</dbReference>
<feature type="compositionally biased region" description="Basic residues" evidence="1">
    <location>
        <begin position="400"/>
        <end position="414"/>
    </location>
</feature>